<evidence type="ECO:0008006" key="3">
    <source>
        <dbReference type="Google" id="ProtNLM"/>
    </source>
</evidence>
<evidence type="ECO:0000313" key="2">
    <source>
        <dbReference type="Proteomes" id="UP000199564"/>
    </source>
</evidence>
<dbReference type="STRING" id="226506.SAMN04488519_102366"/>
<sequence>MKSLKLLSISILSFYFTSCSTDEKARSKQLNDQLEVIKVDLSEAREGKLSEFFEPSIEYIWLKDESEESQLNAGLHQITFYKDKILTLDIFGCKCIKIFNSSGNYLTKIRAYGEGPDKYLDFDKLMVVKDEVILLGVHPPKLMWFDLEGNFIREQKQEIHLLSGAYEEKTGRYYFLRSPFTAEDFMILSLDSEFQDTVYSIPRNPDQYFGNFSSRDFFIDQGELLYFSMTFHDTIYQIEGGKIKPRLVLDFGKYGQDVGEFKEKMEELSGLEQMNYLNNKTKLHFVPNSWYLNKKYFYSLFRYEDKMYNVFFDRETQQTSVIDWIIQDDIDGGYNPYSILFHFGNDKVGVKIPGKTLYKELQKKKAELGQKAFEEFVKGKGKNFAQTAFAAKDSENPVLIVYTSK</sequence>
<dbReference type="Pfam" id="PF17170">
    <property type="entry name" value="DUF5128"/>
    <property type="match status" value="1"/>
</dbReference>
<dbReference type="RefSeq" id="WP_175557837.1">
    <property type="nucleotide sequence ID" value="NZ_FOVW01000002.1"/>
</dbReference>
<organism evidence="1 2">
    <name type="scientific">Algoriphagus ornithinivorans</name>
    <dbReference type="NCBI Taxonomy" id="226506"/>
    <lineage>
        <taxon>Bacteria</taxon>
        <taxon>Pseudomonadati</taxon>
        <taxon>Bacteroidota</taxon>
        <taxon>Cytophagia</taxon>
        <taxon>Cytophagales</taxon>
        <taxon>Cyclobacteriaceae</taxon>
        <taxon>Algoriphagus</taxon>
    </lineage>
</organism>
<dbReference type="Proteomes" id="UP000199564">
    <property type="component" value="Unassembled WGS sequence"/>
</dbReference>
<reference evidence="2" key="1">
    <citation type="submission" date="2016-10" db="EMBL/GenBank/DDBJ databases">
        <authorList>
            <person name="Varghese N."/>
            <person name="Submissions S."/>
        </authorList>
    </citation>
    <scope>NUCLEOTIDE SEQUENCE [LARGE SCALE GENOMIC DNA]</scope>
    <source>
        <strain evidence="2">DSM 15282</strain>
    </source>
</reference>
<protein>
    <recommendedName>
        <fullName evidence="3">6-bladed beta-propeller protein</fullName>
    </recommendedName>
</protein>
<accession>A0A1I5CSP4</accession>
<proteinExistence type="predicted"/>
<dbReference type="EMBL" id="FOVW01000002">
    <property type="protein sequence ID" value="SFN89671.1"/>
    <property type="molecule type" value="Genomic_DNA"/>
</dbReference>
<name>A0A1I5CSP4_9BACT</name>
<keyword evidence="2" id="KW-1185">Reference proteome</keyword>
<gene>
    <name evidence="1" type="ORF">SAMN04488519_102366</name>
</gene>
<dbReference type="AlphaFoldDB" id="A0A1I5CSP4"/>
<evidence type="ECO:0000313" key="1">
    <source>
        <dbReference type="EMBL" id="SFN89671.1"/>
    </source>
</evidence>